<evidence type="ECO:0000256" key="2">
    <source>
        <dbReference type="SAM" id="MobiDB-lite"/>
    </source>
</evidence>
<dbReference type="Pfam" id="PF05225">
    <property type="entry name" value="HTH_psq"/>
    <property type="match status" value="1"/>
</dbReference>
<keyword evidence="3" id="KW-1133">Transmembrane helix</keyword>
<dbReference type="InterPro" id="IPR007889">
    <property type="entry name" value="HTH_Psq"/>
</dbReference>
<keyword evidence="3" id="KW-0812">Transmembrane</keyword>
<protein>
    <recommendedName>
        <fullName evidence="4">HTH psq-type domain-containing protein</fullName>
    </recommendedName>
</protein>
<comment type="subcellular location">
    <subcellularLocation>
        <location evidence="1">Nucleus</location>
    </subcellularLocation>
</comment>
<proteinExistence type="predicted"/>
<feature type="compositionally biased region" description="Pro residues" evidence="2">
    <location>
        <begin position="537"/>
        <end position="550"/>
    </location>
</feature>
<feature type="domain" description="HTH psq-type" evidence="4">
    <location>
        <begin position="480"/>
        <end position="523"/>
    </location>
</feature>
<gene>
    <name evidence="5" type="ORF">TSIB3V08_LOCUS9735</name>
</gene>
<feature type="region of interest" description="Disordered" evidence="2">
    <location>
        <begin position="632"/>
        <end position="654"/>
    </location>
</feature>
<dbReference type="Gene3D" id="1.10.10.60">
    <property type="entry name" value="Homeodomain-like"/>
    <property type="match status" value="1"/>
</dbReference>
<reference evidence="5" key="1">
    <citation type="submission" date="2020-11" db="EMBL/GenBank/DDBJ databases">
        <authorList>
            <person name="Tran Van P."/>
        </authorList>
    </citation>
    <scope>NUCLEOTIDE SEQUENCE</scope>
</reference>
<feature type="region of interest" description="Disordered" evidence="2">
    <location>
        <begin position="529"/>
        <end position="568"/>
    </location>
</feature>
<dbReference type="InterPro" id="IPR009057">
    <property type="entry name" value="Homeodomain-like_sf"/>
</dbReference>
<dbReference type="SUPFAM" id="SSF46689">
    <property type="entry name" value="Homeodomain-like"/>
    <property type="match status" value="1"/>
</dbReference>
<evidence type="ECO:0000259" key="4">
    <source>
        <dbReference type="Pfam" id="PF05225"/>
    </source>
</evidence>
<evidence type="ECO:0000313" key="5">
    <source>
        <dbReference type="EMBL" id="CAD7265705.1"/>
    </source>
</evidence>
<accession>A0A7R9G3K8</accession>
<feature type="compositionally biased region" description="Basic and acidic residues" evidence="2">
    <location>
        <begin position="637"/>
        <end position="654"/>
    </location>
</feature>
<evidence type="ECO:0000256" key="1">
    <source>
        <dbReference type="ARBA" id="ARBA00004123"/>
    </source>
</evidence>
<keyword evidence="3" id="KW-0472">Membrane</keyword>
<dbReference type="AlphaFoldDB" id="A0A7R9G3K8"/>
<name>A0A7R9G3K8_TIMSH</name>
<evidence type="ECO:0000256" key="3">
    <source>
        <dbReference type="SAM" id="Phobius"/>
    </source>
</evidence>
<feature type="transmembrane region" description="Helical" evidence="3">
    <location>
        <begin position="685"/>
        <end position="706"/>
    </location>
</feature>
<organism evidence="5">
    <name type="scientific">Timema shepardi</name>
    <name type="common">Walking stick</name>
    <dbReference type="NCBI Taxonomy" id="629360"/>
    <lineage>
        <taxon>Eukaryota</taxon>
        <taxon>Metazoa</taxon>
        <taxon>Ecdysozoa</taxon>
        <taxon>Arthropoda</taxon>
        <taxon>Hexapoda</taxon>
        <taxon>Insecta</taxon>
        <taxon>Pterygota</taxon>
        <taxon>Neoptera</taxon>
        <taxon>Polyneoptera</taxon>
        <taxon>Phasmatodea</taxon>
        <taxon>Timematodea</taxon>
        <taxon>Timematoidea</taxon>
        <taxon>Timematidae</taxon>
        <taxon>Timema</taxon>
    </lineage>
</organism>
<dbReference type="GO" id="GO:0005634">
    <property type="term" value="C:nucleus"/>
    <property type="evidence" value="ECO:0007669"/>
    <property type="project" value="UniProtKB-SubCell"/>
</dbReference>
<sequence>MVSEVYGATGKRLQPAYLQQPSKDTWEANVAGVHGKRQFLDCIGSKDGKHVWITRPDKTSSTHFKRLCSWKCLIMIASWRLLILRSGGSRNFVRPRGTSFVSGQAWIDSRAARQVKAPLSLLCRALESGGQSTCSCVGVHHGQGVSVAPLSLLCQLESGEVHWWSRGRVLLYTQRYTGGREGEFFCTHRGTLVVERESSFVHTEVHWWSRGRVLLYTQRYTGGREGEFFCTHRGTLVVERESSFVHTEVHWWSRGRVLLYTQRYTGGREGEFFCTHRGTLVVERESSFVHTEVHWWSRGRVLLYTQRYTGGREGEFFCTHRGTLVVERESSFVHTEVHWWSRGRVLLYTQRYTGGREGEFFCTHRGTLVVEREIIDSLKQYFPDMDNRQSHSWLLRPFSADDEILKDEDGSAKVEFLGLGEGGVEPGTGVEAGGLEFVPGGWGSLTGVVGMSSVYPCQSQREVLNMPRKYIRISNRQNWSEENMAKAIDEVIQGNMSYKKASFTYDLPQSTLEDRVKKAKIGASVKVAARKDCESQPGPPCEPQPGPSCEPQPGQSCEPQPGQSGLAVTPKKVSYNFSVSPQDVIPIPHCERSVSNRRRGKTAIITSSPYRNELREMQRGPANKQVKRKLLAKPRNLKQEQSRHSSSFDEDKNETPCLLCKEPYSSTNKTDEWVRSFIADVGTALYLPVLSILLFACCCALLVAFYRTTGSVSCQKMERGSSTTKSCEQSTQDGEYNELCAVEAAVRSFAMTSPVMTSHADAHPVVQDSINSQSDLSPSLTLRRTNPLLFQPTLTTIQQKTTFLGHVAGTTAPIASRHQQDHERVLWRHQPSSSPRHAEVEDAGAPLPGTKTASSELVFLHLPYAPPTHQPSAHSTVFVAIIPTRVLFDSCFPVGCHLDRVTISDLVMWNMSESNSSHTASFDVEILRSSSSLSLVTVAGSETKI</sequence>
<dbReference type="EMBL" id="OC005858">
    <property type="protein sequence ID" value="CAD7265705.1"/>
    <property type="molecule type" value="Genomic_DNA"/>
</dbReference>
<dbReference type="GO" id="GO:0003677">
    <property type="term" value="F:DNA binding"/>
    <property type="evidence" value="ECO:0007669"/>
    <property type="project" value="InterPro"/>
</dbReference>